<gene>
    <name evidence="13" type="ORF">ADEAN_000570800</name>
</gene>
<evidence type="ECO:0000313" key="13">
    <source>
        <dbReference type="EMBL" id="CAD2218221.1"/>
    </source>
</evidence>
<dbReference type="EC" id="2.1.1.244" evidence="5"/>
<dbReference type="Proteomes" id="UP000515908">
    <property type="component" value="Chromosome 10"/>
</dbReference>
<keyword evidence="3 13" id="KW-0808">Transferase</keyword>
<dbReference type="FunFam" id="3.40.50.150:FF:000245">
    <property type="entry name" value="Methyltransferase domain containing protein"/>
    <property type="match status" value="1"/>
</dbReference>
<feature type="binding site" evidence="11">
    <location>
        <position position="171"/>
    </location>
    <ligand>
        <name>S-adenosyl-L-methionine</name>
        <dbReference type="ChEBI" id="CHEBI:59789"/>
    </ligand>
</feature>
<sequence length="260" mass="29494">MSHLPRTGKRAPKGAKSKTIAGSSTEGAVYQNAEELWKQVGEEDLYSDKGWYGKSLQYWEKIPPTVNGVLGGMEHVHDSDIKESEAFIRSLPSRGEGRALDCGAGIGRITRHLLLRLYSVVDLLEPVGKMLDQAKLELSAPDSSGHQVGHFYQTSMEKHTPEEKYDLVVIQWAAIYLTDDDFVKVFKQYKESLTENGYIFFKENCSSQESFLVDCDDSSLTRSDKHYKQLFERAGVRVVKEAFQKDWPNNLMKVKMYGLK</sequence>
<dbReference type="Pfam" id="PF05891">
    <property type="entry name" value="Methyltransf_PK"/>
    <property type="match status" value="1"/>
</dbReference>
<feature type="compositionally biased region" description="Basic residues" evidence="12">
    <location>
        <begin position="1"/>
        <end position="16"/>
    </location>
</feature>
<dbReference type="PANTHER" id="PTHR12753">
    <property type="entry name" value="AD-003 - RELATED"/>
    <property type="match status" value="1"/>
</dbReference>
<feature type="binding site" evidence="11">
    <location>
        <position position="103"/>
    </location>
    <ligand>
        <name>S-adenosyl-L-methionine</name>
        <dbReference type="ChEBI" id="CHEBI:59789"/>
    </ligand>
</feature>
<evidence type="ECO:0000256" key="3">
    <source>
        <dbReference type="ARBA" id="ARBA00022679"/>
    </source>
</evidence>
<evidence type="ECO:0000256" key="7">
    <source>
        <dbReference type="ARBA" id="ARBA00043129"/>
    </source>
</evidence>
<organism evidence="13 14">
    <name type="scientific">Angomonas deanei</name>
    <dbReference type="NCBI Taxonomy" id="59799"/>
    <lineage>
        <taxon>Eukaryota</taxon>
        <taxon>Discoba</taxon>
        <taxon>Euglenozoa</taxon>
        <taxon>Kinetoplastea</taxon>
        <taxon>Metakinetoplastina</taxon>
        <taxon>Trypanosomatida</taxon>
        <taxon>Trypanosomatidae</taxon>
        <taxon>Strigomonadinae</taxon>
        <taxon>Angomonas</taxon>
    </lineage>
</organism>
<feature type="binding site" evidence="11">
    <location>
        <position position="108"/>
    </location>
    <ligand>
        <name>S-adenosyl-L-methionine</name>
        <dbReference type="ChEBI" id="CHEBI:59789"/>
    </ligand>
</feature>
<evidence type="ECO:0000256" key="9">
    <source>
        <dbReference type="ARBA" id="ARBA00047885"/>
    </source>
</evidence>
<feature type="region of interest" description="Disordered" evidence="12">
    <location>
        <begin position="1"/>
        <end position="24"/>
    </location>
</feature>
<evidence type="ECO:0000256" key="4">
    <source>
        <dbReference type="ARBA" id="ARBA00022691"/>
    </source>
</evidence>
<dbReference type="GO" id="GO:0005737">
    <property type="term" value="C:cytoplasm"/>
    <property type="evidence" value="ECO:0007669"/>
    <property type="project" value="TreeGrafter"/>
</dbReference>
<evidence type="ECO:0000256" key="6">
    <source>
        <dbReference type="ARBA" id="ARBA00039449"/>
    </source>
</evidence>
<dbReference type="InterPro" id="IPR008576">
    <property type="entry name" value="MeTrfase_NTM1"/>
</dbReference>
<proteinExistence type="inferred from homology"/>
<accession>S9V9A4</accession>
<evidence type="ECO:0000256" key="5">
    <source>
        <dbReference type="ARBA" id="ARBA00039112"/>
    </source>
</evidence>
<comment type="catalytic activity">
    <reaction evidence="8">
        <text>N-terminal L-seryl-L-prolyl-L-lysyl-[protein] + 3 S-adenosyl-L-methionine = N-terminal N,N,N-trimethyl-L-seryl-L-prolyl-L-lysyl-[protein] + 3 S-adenosyl-L-homocysteine + 3 H(+)</text>
        <dbReference type="Rhea" id="RHEA:54724"/>
        <dbReference type="Rhea" id="RHEA-COMP:13789"/>
        <dbReference type="Rhea" id="RHEA-COMP:13973"/>
        <dbReference type="ChEBI" id="CHEBI:15378"/>
        <dbReference type="ChEBI" id="CHEBI:57856"/>
        <dbReference type="ChEBI" id="CHEBI:59789"/>
        <dbReference type="ChEBI" id="CHEBI:138061"/>
        <dbReference type="ChEBI" id="CHEBI:138317"/>
        <dbReference type="EC" id="2.1.1.244"/>
    </reaction>
</comment>
<dbReference type="OrthoDB" id="1298661at2759"/>
<evidence type="ECO:0000256" key="10">
    <source>
        <dbReference type="ARBA" id="ARBA00048167"/>
    </source>
</evidence>
<dbReference type="GO" id="GO:0032259">
    <property type="term" value="P:methylation"/>
    <property type="evidence" value="ECO:0007669"/>
    <property type="project" value="UniProtKB-KW"/>
</dbReference>
<dbReference type="AlphaFoldDB" id="S9V9A4"/>
<dbReference type="VEuPathDB" id="TriTrypDB:ADEAN_000570800"/>
<dbReference type="EMBL" id="LR877154">
    <property type="protein sequence ID" value="CAD2218221.1"/>
    <property type="molecule type" value="Genomic_DNA"/>
</dbReference>
<comment type="catalytic activity">
    <reaction evidence="9">
        <text>N-terminal L-prolyl-L-prolyl-L-lysyl-[protein] + 2 S-adenosyl-L-methionine = N-terminal N,N-dimethyl-L-prolyl-L-prolyl-L-lysyl-[protein] + 2 S-adenosyl-L-homocysteine + 2 H(+)</text>
        <dbReference type="Rhea" id="RHEA:54736"/>
        <dbReference type="Rhea" id="RHEA-COMP:13787"/>
        <dbReference type="Rhea" id="RHEA-COMP:13974"/>
        <dbReference type="ChEBI" id="CHEBI:15378"/>
        <dbReference type="ChEBI" id="CHEBI:57856"/>
        <dbReference type="ChEBI" id="CHEBI:59789"/>
        <dbReference type="ChEBI" id="CHEBI:138059"/>
        <dbReference type="ChEBI" id="CHEBI:138318"/>
        <dbReference type="EC" id="2.1.1.244"/>
    </reaction>
</comment>
<dbReference type="CDD" id="cd02440">
    <property type="entry name" value="AdoMet_MTases"/>
    <property type="match status" value="1"/>
</dbReference>
<reference evidence="13 14" key="1">
    <citation type="submission" date="2020-08" db="EMBL/GenBank/DDBJ databases">
        <authorList>
            <person name="Newling K."/>
            <person name="Davey J."/>
            <person name="Forrester S."/>
        </authorList>
    </citation>
    <scope>NUCLEOTIDE SEQUENCE [LARGE SCALE GENOMIC DNA]</scope>
    <source>
        <strain evidence="14">Crithidia deanei Carvalho (ATCC PRA-265)</strain>
    </source>
</reference>
<evidence type="ECO:0000256" key="11">
    <source>
        <dbReference type="PIRSR" id="PIRSR016958-1"/>
    </source>
</evidence>
<evidence type="ECO:0000313" key="14">
    <source>
        <dbReference type="Proteomes" id="UP000515908"/>
    </source>
</evidence>
<keyword evidence="2 13" id="KW-0489">Methyltransferase</keyword>
<evidence type="ECO:0000256" key="12">
    <source>
        <dbReference type="SAM" id="MobiDB-lite"/>
    </source>
</evidence>
<keyword evidence="4 11" id="KW-0949">S-adenosyl-L-methionine</keyword>
<comment type="catalytic activity">
    <reaction evidence="10">
        <text>N-terminal L-alanyl-L-prolyl-L-lysyl-[protein] + 3 S-adenosyl-L-methionine = N-terminal N,N,N-trimethyl-L-alanyl-L-prolyl-L-lysyl-[protein] + 3 S-adenosyl-L-homocysteine + 3 H(+)</text>
        <dbReference type="Rhea" id="RHEA:54712"/>
        <dbReference type="Rhea" id="RHEA-COMP:13785"/>
        <dbReference type="Rhea" id="RHEA-COMP:13971"/>
        <dbReference type="ChEBI" id="CHEBI:15378"/>
        <dbReference type="ChEBI" id="CHEBI:57856"/>
        <dbReference type="ChEBI" id="CHEBI:59789"/>
        <dbReference type="ChEBI" id="CHEBI:138057"/>
        <dbReference type="ChEBI" id="CHEBI:138315"/>
        <dbReference type="EC" id="2.1.1.244"/>
    </reaction>
</comment>
<keyword evidence="14" id="KW-1185">Reference proteome</keyword>
<dbReference type="InterPro" id="IPR029063">
    <property type="entry name" value="SAM-dependent_MTases_sf"/>
</dbReference>
<evidence type="ECO:0000256" key="8">
    <source>
        <dbReference type="ARBA" id="ARBA00047306"/>
    </source>
</evidence>
<dbReference type="SUPFAM" id="SSF53335">
    <property type="entry name" value="S-adenosyl-L-methionine-dependent methyltransferases"/>
    <property type="match status" value="1"/>
</dbReference>
<evidence type="ECO:0000256" key="1">
    <source>
        <dbReference type="ARBA" id="ARBA00009059"/>
    </source>
</evidence>
<protein>
    <recommendedName>
        <fullName evidence="6">Alpha N-terminal protein methyltransferase 1</fullName>
        <ecNumber evidence="5">2.1.1.244</ecNumber>
    </recommendedName>
    <alternativeName>
        <fullName evidence="7">X-Pro-Lys N-terminal protein methyltransferase 1</fullName>
    </alternativeName>
</protein>
<comment type="similarity">
    <text evidence="1">Belongs to the methyltransferase superfamily. NTM1 family.</text>
</comment>
<dbReference type="Gene3D" id="3.40.50.150">
    <property type="entry name" value="Vaccinia Virus protein VP39"/>
    <property type="match status" value="1"/>
</dbReference>
<dbReference type="PANTHER" id="PTHR12753:SF0">
    <property type="entry name" value="ALPHA N-TERMINAL PROTEIN METHYLTRANSFERASE 1"/>
    <property type="match status" value="1"/>
</dbReference>
<dbReference type="GO" id="GO:0071885">
    <property type="term" value="F:N-terminal protein N-methyltransferase activity"/>
    <property type="evidence" value="ECO:0007669"/>
    <property type="project" value="UniProtKB-EC"/>
</dbReference>
<name>S9V9A4_9TRYP</name>
<evidence type="ECO:0000256" key="2">
    <source>
        <dbReference type="ARBA" id="ARBA00022603"/>
    </source>
</evidence>
<dbReference type="PIRSF" id="PIRSF016958">
    <property type="entry name" value="DUF858_MeTrfase_lik"/>
    <property type="match status" value="1"/>
</dbReference>